<gene>
    <name evidence="2" type="ORF">COW99_04200</name>
</gene>
<organism evidence="2 3">
    <name type="scientific">Candidatus Roizmanbacteria bacterium CG22_combo_CG10-13_8_21_14_all_38_20</name>
    <dbReference type="NCBI Taxonomy" id="1974862"/>
    <lineage>
        <taxon>Bacteria</taxon>
        <taxon>Candidatus Roizmaniibacteriota</taxon>
    </lineage>
</organism>
<protein>
    <submittedName>
        <fullName evidence="2">F420-dependent oxidoreductase</fullName>
    </submittedName>
</protein>
<dbReference type="InterPro" id="IPR002847">
    <property type="entry name" value="F420-0_gamma-glut_ligase-dom"/>
</dbReference>
<dbReference type="Proteomes" id="UP000231246">
    <property type="component" value="Unassembled WGS sequence"/>
</dbReference>
<name>A0A2H0BUX7_9BACT</name>
<dbReference type="Gene3D" id="3.90.1660.10">
    <property type="entry name" value="CofE-like domain"/>
    <property type="match status" value="1"/>
</dbReference>
<dbReference type="EMBL" id="PCTA01000026">
    <property type="protein sequence ID" value="PIP61475.1"/>
    <property type="molecule type" value="Genomic_DNA"/>
</dbReference>
<dbReference type="Pfam" id="PF01996">
    <property type="entry name" value="F420_ligase"/>
    <property type="match status" value="1"/>
</dbReference>
<dbReference type="AlphaFoldDB" id="A0A2H0BUX7"/>
<feature type="domain" description="Coenzyme F420:L-glutamate ligase-like" evidence="1">
    <location>
        <begin position="9"/>
        <end position="210"/>
    </location>
</feature>
<comment type="caution">
    <text evidence="2">The sequence shown here is derived from an EMBL/GenBank/DDBJ whole genome shotgun (WGS) entry which is preliminary data.</text>
</comment>
<proteinExistence type="predicted"/>
<dbReference type="SUPFAM" id="SSF144010">
    <property type="entry name" value="CofE-like"/>
    <property type="match status" value="1"/>
</dbReference>
<dbReference type="PANTHER" id="PTHR47917">
    <property type="match status" value="1"/>
</dbReference>
<dbReference type="PANTHER" id="PTHR47917:SF1">
    <property type="entry name" value="COENZYME F420:L-GLUTAMATE LIGASE"/>
    <property type="match status" value="1"/>
</dbReference>
<evidence type="ECO:0000313" key="2">
    <source>
        <dbReference type="EMBL" id="PIP61475.1"/>
    </source>
</evidence>
<reference evidence="2 3" key="1">
    <citation type="submission" date="2017-09" db="EMBL/GenBank/DDBJ databases">
        <title>Depth-based differentiation of microbial function through sediment-hosted aquifers and enrichment of novel symbionts in the deep terrestrial subsurface.</title>
        <authorList>
            <person name="Probst A.J."/>
            <person name="Ladd B."/>
            <person name="Jarett J.K."/>
            <person name="Geller-Mcgrath D.E."/>
            <person name="Sieber C.M."/>
            <person name="Emerson J.B."/>
            <person name="Anantharaman K."/>
            <person name="Thomas B.C."/>
            <person name="Malmstrom R."/>
            <person name="Stieglmeier M."/>
            <person name="Klingl A."/>
            <person name="Woyke T."/>
            <person name="Ryan C.M."/>
            <person name="Banfield J.F."/>
        </authorList>
    </citation>
    <scope>NUCLEOTIDE SEQUENCE [LARGE SCALE GENOMIC DNA]</scope>
    <source>
        <strain evidence="2">CG22_combo_CG10-13_8_21_14_all_38_20</strain>
    </source>
</reference>
<dbReference type="GO" id="GO:0052618">
    <property type="term" value="F:coenzyme F420-0:L-glutamate ligase activity"/>
    <property type="evidence" value="ECO:0007669"/>
    <property type="project" value="TreeGrafter"/>
</dbReference>
<evidence type="ECO:0000259" key="1">
    <source>
        <dbReference type="Pfam" id="PF01996"/>
    </source>
</evidence>
<accession>A0A2H0BUX7</accession>
<sequence>MLTMLVRTIKTHKITAKDDSLEKVLDKYIDDIPEQSVLAVTSKIVAICEGQLVKIDESNSLQKDALVAMDSQVFVPRKYNPYGFCVSITHNKLIASAGIDESNGNGYFVLWPEKPQASANKIREYLTTRFGRKEIGVIITDSHVVPFVWGVIGLCLAHSGFEATRNYIGKPDIFGHNLQVTHQSNIEGLAAASDVVMGGASEQTPLALITDIPFVKFQDRNPTQEELSLLKISREEDIFWPLLKNAPWEKGKR</sequence>
<dbReference type="Gene3D" id="3.30.1330.100">
    <property type="entry name" value="CofE-like"/>
    <property type="match status" value="1"/>
</dbReference>
<evidence type="ECO:0000313" key="3">
    <source>
        <dbReference type="Proteomes" id="UP000231246"/>
    </source>
</evidence>